<dbReference type="EMBL" id="QFXD01000112">
    <property type="protein sequence ID" value="RDH91524.1"/>
    <property type="molecule type" value="Genomic_DNA"/>
</dbReference>
<dbReference type="InterPro" id="IPR000983">
    <property type="entry name" value="Bac_GSPG_pilin"/>
</dbReference>
<dbReference type="GO" id="GO:0015628">
    <property type="term" value="P:protein secretion by the type II secretion system"/>
    <property type="evidence" value="ECO:0007669"/>
    <property type="project" value="InterPro"/>
</dbReference>
<dbReference type="NCBIfam" id="TIGR02532">
    <property type="entry name" value="IV_pilin_GFxxxE"/>
    <property type="match status" value="1"/>
</dbReference>
<dbReference type="Pfam" id="PF07963">
    <property type="entry name" value="N_methyl"/>
    <property type="match status" value="1"/>
</dbReference>
<dbReference type="InterPro" id="IPR045584">
    <property type="entry name" value="Pilin-like"/>
</dbReference>
<organism evidence="3 4">
    <name type="scientific">endosymbiont of Lamellibrachia luymesi</name>
    <dbReference type="NCBI Taxonomy" id="2200907"/>
    <lineage>
        <taxon>Bacteria</taxon>
        <taxon>Pseudomonadati</taxon>
        <taxon>Pseudomonadota</taxon>
        <taxon>Gammaproteobacteria</taxon>
        <taxon>sulfur-oxidizing symbionts</taxon>
    </lineage>
</organism>
<feature type="transmembrane region" description="Helical" evidence="2">
    <location>
        <begin position="21"/>
        <end position="44"/>
    </location>
</feature>
<dbReference type="AlphaFoldDB" id="A0A370DYS5"/>
<reference evidence="3 4" key="1">
    <citation type="journal article" date="2018" name="ISME J.">
        <title>Endosymbiont genomes yield clues of tubeworm success.</title>
        <authorList>
            <person name="Li Y."/>
            <person name="Liles M.R."/>
            <person name="Halanych K.M."/>
        </authorList>
    </citation>
    <scope>NUCLEOTIDE SEQUENCE [LARGE SCALE GENOMIC DNA]</scope>
    <source>
        <strain evidence="3">A1422</strain>
    </source>
</reference>
<sequence length="168" mass="18810">MQKSLDQSISPSSSYKRKPHKLGITLIELLIAIAIFALITAITIPMLEGFKEESGYVIAIRDIKFLDQSARLFFLSEGRYPQTLEEIESDIELDPWGNPYQYLNIADGGNRIRGSARKDRNLVPLNTDFDIYSMGPDGESRPPLTARHSRDDIVRASNGSFIGVASDY</sequence>
<keyword evidence="2" id="KW-1133">Transmembrane helix</keyword>
<comment type="caution">
    <text evidence="3">The sequence shown here is derived from an EMBL/GenBank/DDBJ whole genome shotgun (WGS) entry which is preliminary data.</text>
</comment>
<gene>
    <name evidence="3" type="ORF">DIZ79_05985</name>
</gene>
<dbReference type="Proteomes" id="UP000255508">
    <property type="component" value="Unassembled WGS sequence"/>
</dbReference>
<keyword evidence="2" id="KW-0472">Membrane</keyword>
<evidence type="ECO:0000256" key="2">
    <source>
        <dbReference type="SAM" id="Phobius"/>
    </source>
</evidence>
<keyword evidence="2" id="KW-0812">Transmembrane</keyword>
<proteinExistence type="predicted"/>
<evidence type="ECO:0000313" key="3">
    <source>
        <dbReference type="EMBL" id="RDH91524.1"/>
    </source>
</evidence>
<dbReference type="InterPro" id="IPR012902">
    <property type="entry name" value="N_methyl_site"/>
</dbReference>
<keyword evidence="1" id="KW-0488">Methylation</keyword>
<dbReference type="PRINTS" id="PR00813">
    <property type="entry name" value="BCTERIALGSPG"/>
</dbReference>
<protein>
    <submittedName>
        <fullName evidence="3">Prepilin-type cleavage/methylation domain-containing protein</fullName>
    </submittedName>
</protein>
<dbReference type="SUPFAM" id="SSF54523">
    <property type="entry name" value="Pili subunits"/>
    <property type="match status" value="1"/>
</dbReference>
<evidence type="ECO:0000256" key="1">
    <source>
        <dbReference type="ARBA" id="ARBA00022481"/>
    </source>
</evidence>
<dbReference type="GO" id="GO:0015627">
    <property type="term" value="C:type II protein secretion system complex"/>
    <property type="evidence" value="ECO:0007669"/>
    <property type="project" value="InterPro"/>
</dbReference>
<name>A0A370DYS5_9GAMM</name>
<evidence type="ECO:0000313" key="4">
    <source>
        <dbReference type="Proteomes" id="UP000255508"/>
    </source>
</evidence>
<dbReference type="Gene3D" id="3.30.700.10">
    <property type="entry name" value="Glycoprotein, Type 4 Pilin"/>
    <property type="match status" value="1"/>
</dbReference>
<accession>A0A370DYS5</accession>